<keyword evidence="3" id="KW-1185">Reference proteome</keyword>
<name>A0A517Y7Q1_9BACT</name>
<dbReference type="Gene3D" id="3.40.50.720">
    <property type="entry name" value="NAD(P)-binding Rossmann-like Domain"/>
    <property type="match status" value="1"/>
</dbReference>
<dbReference type="Proteomes" id="UP000315017">
    <property type="component" value="Chromosome"/>
</dbReference>
<evidence type="ECO:0000313" key="2">
    <source>
        <dbReference type="EMBL" id="QDU26258.1"/>
    </source>
</evidence>
<dbReference type="EMBL" id="CP036274">
    <property type="protein sequence ID" value="QDU26258.1"/>
    <property type="molecule type" value="Genomic_DNA"/>
</dbReference>
<reference evidence="2 3" key="1">
    <citation type="submission" date="2019-02" db="EMBL/GenBank/DDBJ databases">
        <title>Deep-cultivation of Planctomycetes and their phenomic and genomic characterization uncovers novel biology.</title>
        <authorList>
            <person name="Wiegand S."/>
            <person name="Jogler M."/>
            <person name="Boedeker C."/>
            <person name="Pinto D."/>
            <person name="Vollmers J."/>
            <person name="Rivas-Marin E."/>
            <person name="Kohn T."/>
            <person name="Peeters S.H."/>
            <person name="Heuer A."/>
            <person name="Rast P."/>
            <person name="Oberbeckmann S."/>
            <person name="Bunk B."/>
            <person name="Jeske O."/>
            <person name="Meyerdierks A."/>
            <person name="Storesund J.E."/>
            <person name="Kallscheuer N."/>
            <person name="Luecker S."/>
            <person name="Lage O.M."/>
            <person name="Pohl T."/>
            <person name="Merkel B.J."/>
            <person name="Hornburger P."/>
            <person name="Mueller R.-W."/>
            <person name="Bruemmer F."/>
            <person name="Labrenz M."/>
            <person name="Spormann A.M."/>
            <person name="Op den Camp H."/>
            <person name="Overmann J."/>
            <person name="Amann R."/>
            <person name="Jetten M.S.M."/>
            <person name="Mascher T."/>
            <person name="Medema M.H."/>
            <person name="Devos D.P."/>
            <person name="Kaster A.-K."/>
            <person name="Ovreas L."/>
            <person name="Rohde M."/>
            <person name="Galperin M.Y."/>
            <person name="Jogler C."/>
        </authorList>
    </citation>
    <scope>NUCLEOTIDE SEQUENCE [LARGE SCALE GENOMIC DNA]</scope>
    <source>
        <strain evidence="2 3">ETA_A8</strain>
    </source>
</reference>
<evidence type="ECO:0000313" key="3">
    <source>
        <dbReference type="Proteomes" id="UP000315017"/>
    </source>
</evidence>
<dbReference type="InterPro" id="IPR000594">
    <property type="entry name" value="ThiF_NAD_FAD-bd"/>
</dbReference>
<evidence type="ECO:0000259" key="1">
    <source>
        <dbReference type="Pfam" id="PF00899"/>
    </source>
</evidence>
<dbReference type="Pfam" id="PF00899">
    <property type="entry name" value="ThiF"/>
    <property type="match status" value="1"/>
</dbReference>
<dbReference type="SUPFAM" id="SSF69572">
    <property type="entry name" value="Activating enzymes of the ubiquitin-like proteins"/>
    <property type="match status" value="1"/>
</dbReference>
<proteinExistence type="predicted"/>
<protein>
    <submittedName>
        <fullName evidence="2">Thiamine biosynthesis protein ThiF</fullName>
    </submittedName>
</protein>
<gene>
    <name evidence="2" type="ORF">ETAA8_13340</name>
</gene>
<dbReference type="AlphaFoldDB" id="A0A517Y7Q1"/>
<dbReference type="GO" id="GO:0008641">
    <property type="term" value="F:ubiquitin-like modifier activating enzyme activity"/>
    <property type="evidence" value="ECO:0007669"/>
    <property type="project" value="InterPro"/>
</dbReference>
<accession>A0A517Y7Q1</accession>
<sequence length="208" mass="22643">MQLKERRPLTESVTLIGVGAVGRQMAILLTAQGIRKLQLIDGQVVQRRHICTQGFLADDVGRPKVHAVADLCQQIDPHLDVSEEFGRFRSGMPLHGIVFCCASKDSVRTRIRRSVKAEHPFWGEAVIQGEVIRVATATSSHRSNFASTAAAEVNLPAGKELKSKLPLATMAAALLVRQFIRFAEGLPNEGDIVIDLVAGKYLRGPTNG</sequence>
<dbReference type="KEGG" id="aagg:ETAA8_13340"/>
<feature type="domain" description="THIF-type NAD/FAD binding fold" evidence="1">
    <location>
        <begin position="12"/>
        <end position="102"/>
    </location>
</feature>
<dbReference type="InterPro" id="IPR035985">
    <property type="entry name" value="Ubiquitin-activating_enz"/>
</dbReference>
<organism evidence="2 3">
    <name type="scientific">Anatilimnocola aggregata</name>
    <dbReference type="NCBI Taxonomy" id="2528021"/>
    <lineage>
        <taxon>Bacteria</taxon>
        <taxon>Pseudomonadati</taxon>
        <taxon>Planctomycetota</taxon>
        <taxon>Planctomycetia</taxon>
        <taxon>Pirellulales</taxon>
        <taxon>Pirellulaceae</taxon>
        <taxon>Anatilimnocola</taxon>
    </lineage>
</organism>